<feature type="region of interest" description="Disordered" evidence="1">
    <location>
        <begin position="1"/>
        <end position="24"/>
    </location>
</feature>
<sequence>MKIERMLATGERKSGSGVNQMGNLQRSGATRWSSHYDSIQSLIDMYTATCNVLEYLTHHSPNARYRAEACGTYKNLTSYEFVFILHLISDICSLAEKFYPKDFSVQDIRSLEYELRHYELDMKRNSQFQVSTLVELCQQLTESGRSDSYIMLLRTKILDPPLMRPGLNPTVSGLRSRPGKRSGLDAVQIGMRSALS</sequence>
<evidence type="ECO:0000313" key="3">
    <source>
        <dbReference type="Proteomes" id="UP001604336"/>
    </source>
</evidence>
<comment type="caution">
    <text evidence="2">The sequence shown here is derived from an EMBL/GenBank/DDBJ whole genome shotgun (WGS) entry which is preliminary data.</text>
</comment>
<dbReference type="AlphaFoldDB" id="A0ABD1RV94"/>
<dbReference type="EMBL" id="JBFOLK010000008">
    <property type="protein sequence ID" value="KAL2492356.1"/>
    <property type="molecule type" value="Genomic_DNA"/>
</dbReference>
<reference evidence="3" key="1">
    <citation type="submission" date="2024-07" db="EMBL/GenBank/DDBJ databases">
        <title>Two chromosome-level genome assemblies of Korean endemic species Abeliophyllum distichum and Forsythia ovata (Oleaceae).</title>
        <authorList>
            <person name="Jang H."/>
        </authorList>
    </citation>
    <scope>NUCLEOTIDE SEQUENCE [LARGE SCALE GENOMIC DNA]</scope>
</reference>
<organism evidence="2 3">
    <name type="scientific">Abeliophyllum distichum</name>
    <dbReference type="NCBI Taxonomy" id="126358"/>
    <lineage>
        <taxon>Eukaryota</taxon>
        <taxon>Viridiplantae</taxon>
        <taxon>Streptophyta</taxon>
        <taxon>Embryophyta</taxon>
        <taxon>Tracheophyta</taxon>
        <taxon>Spermatophyta</taxon>
        <taxon>Magnoliopsida</taxon>
        <taxon>eudicotyledons</taxon>
        <taxon>Gunneridae</taxon>
        <taxon>Pentapetalae</taxon>
        <taxon>asterids</taxon>
        <taxon>lamiids</taxon>
        <taxon>Lamiales</taxon>
        <taxon>Oleaceae</taxon>
        <taxon>Forsythieae</taxon>
        <taxon>Abeliophyllum</taxon>
    </lineage>
</organism>
<protein>
    <submittedName>
        <fullName evidence="2">Uncharacterized protein</fullName>
    </submittedName>
</protein>
<dbReference type="PANTHER" id="PTHR11697">
    <property type="entry name" value="GENERAL TRANSCRIPTION FACTOR 2-RELATED ZINC FINGER PROTEIN"/>
    <property type="match status" value="1"/>
</dbReference>
<proteinExistence type="predicted"/>
<dbReference type="Proteomes" id="UP001604336">
    <property type="component" value="Unassembled WGS sequence"/>
</dbReference>
<evidence type="ECO:0000313" key="2">
    <source>
        <dbReference type="EMBL" id="KAL2492356.1"/>
    </source>
</evidence>
<keyword evidence="3" id="KW-1185">Reference proteome</keyword>
<accession>A0ABD1RV94</accession>
<dbReference type="InterPro" id="IPR055298">
    <property type="entry name" value="AtLOH3-like"/>
</dbReference>
<feature type="compositionally biased region" description="Basic and acidic residues" evidence="1">
    <location>
        <begin position="1"/>
        <end position="14"/>
    </location>
</feature>
<evidence type="ECO:0000256" key="1">
    <source>
        <dbReference type="SAM" id="MobiDB-lite"/>
    </source>
</evidence>
<dbReference type="PANTHER" id="PTHR11697:SF230">
    <property type="entry name" value="ZINC FINGER, MYM DOMAIN CONTAINING 1"/>
    <property type="match status" value="1"/>
</dbReference>
<name>A0ABD1RV94_9LAMI</name>
<gene>
    <name evidence="2" type="ORF">Adt_27984</name>
</gene>